<dbReference type="GO" id="GO:0004622">
    <property type="term" value="F:phosphatidylcholine lysophospholipase activity"/>
    <property type="evidence" value="ECO:0007669"/>
    <property type="project" value="TreeGrafter"/>
</dbReference>
<keyword evidence="1" id="KW-0732">Signal</keyword>
<gene>
    <name evidence="3" type="ORF">Tpal_1982</name>
</gene>
<feature type="signal peptide" evidence="1">
    <location>
        <begin position="1"/>
        <end position="29"/>
    </location>
</feature>
<sequence length="255" mass="26901">MLIQKIQKISITIFSLFLLSFMATGTASANTNMKTIDYVALGDSLAAGQNPYGTEHGYSYPNSIKNMLASSGNPGSYQNFGVSGYTTWDILNQLNNPKIQKFLTNAEIVTLDVGANDILGLPAVQAYLAAPSASTLSTAQTVVMAELPNIGYRIGTIISSIKGINPTAKIYVMGYYDAFPSNPELIGLIQGLNGAILSAAAATGVTYVNTWGTVTPADLPNASDIHPNHEGYKAISADFCSVIADDFWAAIATGL</sequence>
<evidence type="ECO:0000313" key="4">
    <source>
        <dbReference type="Proteomes" id="UP000242754"/>
    </source>
</evidence>
<dbReference type="InterPro" id="IPR036514">
    <property type="entry name" value="SGNH_hydro_sf"/>
</dbReference>
<organism evidence="3 4">
    <name type="scientific">Trichococcus palustris</name>
    <dbReference type="NCBI Taxonomy" id="140314"/>
    <lineage>
        <taxon>Bacteria</taxon>
        <taxon>Bacillati</taxon>
        <taxon>Bacillota</taxon>
        <taxon>Bacilli</taxon>
        <taxon>Lactobacillales</taxon>
        <taxon>Carnobacteriaceae</taxon>
        <taxon>Trichococcus</taxon>
    </lineage>
</organism>
<dbReference type="Proteomes" id="UP000242754">
    <property type="component" value="Unassembled WGS sequence"/>
</dbReference>
<reference evidence="3 4" key="1">
    <citation type="submission" date="2016-02" db="EMBL/GenBank/DDBJ databases">
        <authorList>
            <person name="Wen L."/>
            <person name="He K."/>
            <person name="Yang H."/>
        </authorList>
    </citation>
    <scope>NUCLEOTIDE SEQUENCE [LARGE SCALE GENOMIC DNA]</scope>
    <source>
        <strain evidence="3">Trichococcus palustris</strain>
    </source>
</reference>
<dbReference type="PANTHER" id="PTHR30383:SF5">
    <property type="entry name" value="SGNH HYDROLASE-TYPE ESTERASE DOMAIN-CONTAINING PROTEIN"/>
    <property type="match status" value="1"/>
</dbReference>
<evidence type="ECO:0000259" key="2">
    <source>
        <dbReference type="Pfam" id="PF13472"/>
    </source>
</evidence>
<evidence type="ECO:0000313" key="3">
    <source>
        <dbReference type="EMBL" id="CZQ96278.1"/>
    </source>
</evidence>
<dbReference type="Pfam" id="PF13472">
    <property type="entry name" value="Lipase_GDSL_2"/>
    <property type="match status" value="1"/>
</dbReference>
<evidence type="ECO:0000256" key="1">
    <source>
        <dbReference type="SAM" id="SignalP"/>
    </source>
</evidence>
<feature type="domain" description="SGNH hydrolase-type esterase" evidence="2">
    <location>
        <begin position="40"/>
        <end position="234"/>
    </location>
</feature>
<dbReference type="Gene3D" id="3.40.50.1110">
    <property type="entry name" value="SGNH hydrolase"/>
    <property type="match status" value="1"/>
</dbReference>
<keyword evidence="4" id="KW-1185">Reference proteome</keyword>
<dbReference type="RefSeq" id="WP_087033547.1">
    <property type="nucleotide sequence ID" value="NZ_FJNE01000006.1"/>
</dbReference>
<dbReference type="EMBL" id="FJNE01000006">
    <property type="protein sequence ID" value="CZQ96278.1"/>
    <property type="molecule type" value="Genomic_DNA"/>
</dbReference>
<feature type="chain" id="PRO_5007515035" description="SGNH hydrolase-type esterase domain-containing protein" evidence="1">
    <location>
        <begin position="30"/>
        <end position="255"/>
    </location>
</feature>
<dbReference type="OrthoDB" id="252349at2"/>
<dbReference type="STRING" id="140314.SAMN04488076_10419"/>
<dbReference type="InterPro" id="IPR013830">
    <property type="entry name" value="SGNH_hydro"/>
</dbReference>
<dbReference type="AlphaFoldDB" id="A0A143YT78"/>
<proteinExistence type="predicted"/>
<dbReference type="PANTHER" id="PTHR30383">
    <property type="entry name" value="THIOESTERASE 1/PROTEASE 1/LYSOPHOSPHOLIPASE L1"/>
    <property type="match status" value="1"/>
</dbReference>
<protein>
    <recommendedName>
        <fullName evidence="2">SGNH hydrolase-type esterase domain-containing protein</fullName>
    </recommendedName>
</protein>
<name>A0A143YT78_9LACT</name>
<dbReference type="InterPro" id="IPR051532">
    <property type="entry name" value="Ester_Hydrolysis_Enzymes"/>
</dbReference>
<dbReference type="SUPFAM" id="SSF52266">
    <property type="entry name" value="SGNH hydrolase"/>
    <property type="match status" value="1"/>
</dbReference>
<accession>A0A143YT78</accession>